<dbReference type="InterPro" id="IPR003594">
    <property type="entry name" value="HATPase_dom"/>
</dbReference>
<sequence length="412" mass="44271">MTALGWVIGAGLGVVAAALLLRNHVQLVRLIRWSEAPLGTPVPDAGGLWGDAFVALHKRARGAAESRRQLQDELDRLEALTQALPEGVVILGAAQSIEWLNPRAAADLGLDPGRDRGTPITNLMREPEFVRFLDTTQHGVPLHLRRLGRALQIVSAPFGAGSILLLTRDVTQLERLETMRRDFVANVSHELKTPLTVVKGFIETLRDGIGPGAGEIPADEAAHYLSLAADQAGRMQRLIDDLLTLSVLETGAPPPPEEVVDMRALLAEVREEVVALSAGRHDIRLEDSGPAGLRGSASEVRSACANLASNAVRYTPPGGLIVLAWHALPDGGAEYAVTDSGIGIESQHIPRLTERFYRVDRGRSRESGGTGLGLAIVKHVLERHQARLVIESQPGRGSTFRVVFPANRVATA</sequence>
<keyword evidence="10" id="KW-0812">Transmembrane</keyword>
<dbReference type="EMBL" id="RCCI01000004">
    <property type="protein sequence ID" value="RLJ68168.1"/>
    <property type="molecule type" value="Genomic_DNA"/>
</dbReference>
<keyword evidence="14" id="KW-1133">Transmembrane helix</keyword>
<dbReference type="SUPFAM" id="SSF55874">
    <property type="entry name" value="ATPase domain of HSP90 chaperone/DNA topoisomerase II/histidine kinase"/>
    <property type="match status" value="1"/>
</dbReference>
<dbReference type="InterPro" id="IPR021766">
    <property type="entry name" value="PhoR_N"/>
</dbReference>
<dbReference type="InterPro" id="IPR035965">
    <property type="entry name" value="PAS-like_dom_sf"/>
</dbReference>
<keyword evidence="20" id="KW-1185">Reference proteome</keyword>
<dbReference type="OrthoDB" id="9813151at2"/>
<dbReference type="GO" id="GO:0016036">
    <property type="term" value="P:cellular response to phosphate starvation"/>
    <property type="evidence" value="ECO:0007669"/>
    <property type="project" value="TreeGrafter"/>
</dbReference>
<keyword evidence="9" id="KW-0808">Transferase</keyword>
<keyword evidence="6" id="KW-1003">Cell membrane</keyword>
<keyword evidence="7" id="KW-0597">Phosphoprotein</keyword>
<dbReference type="SMART" id="SM00091">
    <property type="entry name" value="PAS"/>
    <property type="match status" value="1"/>
</dbReference>
<dbReference type="InterPro" id="IPR014310">
    <property type="entry name" value="Sig_transdc_His_kinase_PhoR"/>
</dbReference>
<comment type="subcellular location">
    <subcellularLocation>
        <location evidence="2">Cell membrane</location>
    </subcellularLocation>
</comment>
<dbReference type="GO" id="GO:0000155">
    <property type="term" value="F:phosphorelay sensor kinase activity"/>
    <property type="evidence" value="ECO:0007669"/>
    <property type="project" value="InterPro"/>
</dbReference>
<evidence type="ECO:0000256" key="10">
    <source>
        <dbReference type="ARBA" id="ARBA00022692"/>
    </source>
</evidence>
<comment type="catalytic activity">
    <reaction evidence="1">
        <text>ATP + protein L-histidine = ADP + protein N-phospho-L-histidine.</text>
        <dbReference type="EC" id="2.7.13.3"/>
    </reaction>
</comment>
<dbReference type="InterPro" id="IPR005467">
    <property type="entry name" value="His_kinase_dom"/>
</dbReference>
<dbReference type="AlphaFoldDB" id="A0A497XP64"/>
<accession>A0A497XP64</accession>
<dbReference type="SUPFAM" id="SSF47384">
    <property type="entry name" value="Homodimeric domain of signal transducing histidine kinase"/>
    <property type="match status" value="1"/>
</dbReference>
<dbReference type="Gene3D" id="3.30.450.20">
    <property type="entry name" value="PAS domain"/>
    <property type="match status" value="1"/>
</dbReference>
<feature type="domain" description="Histidine kinase" evidence="18">
    <location>
        <begin position="186"/>
        <end position="408"/>
    </location>
</feature>
<reference evidence="19 20" key="1">
    <citation type="submission" date="2018-10" db="EMBL/GenBank/DDBJ databases">
        <title>Genomic Encyclopedia of Type Strains, Phase IV (KMG-IV): sequencing the most valuable type-strain genomes for metagenomic binning, comparative biology and taxonomic classification.</title>
        <authorList>
            <person name="Goeker M."/>
        </authorList>
    </citation>
    <scope>NUCLEOTIDE SEQUENCE [LARGE SCALE GENOMIC DNA]</scope>
    <source>
        <strain evidence="19 20">DSM 26916</strain>
    </source>
</reference>
<evidence type="ECO:0000256" key="14">
    <source>
        <dbReference type="ARBA" id="ARBA00022989"/>
    </source>
</evidence>
<dbReference type="PANTHER" id="PTHR45453:SF1">
    <property type="entry name" value="PHOSPHATE REGULON SENSOR PROTEIN PHOR"/>
    <property type="match status" value="1"/>
</dbReference>
<dbReference type="EC" id="2.7.13.3" evidence="3"/>
<dbReference type="GO" id="GO:0006817">
    <property type="term" value="P:phosphate ion transport"/>
    <property type="evidence" value="ECO:0007669"/>
    <property type="project" value="UniProtKB-KW"/>
</dbReference>
<gene>
    <name evidence="19" type="ORF">DFR35_0722</name>
</gene>
<dbReference type="SMART" id="SM00387">
    <property type="entry name" value="HATPase_c"/>
    <property type="match status" value="1"/>
</dbReference>
<evidence type="ECO:0000256" key="7">
    <source>
        <dbReference type="ARBA" id="ARBA00022553"/>
    </source>
</evidence>
<dbReference type="RefSeq" id="WP_121240089.1">
    <property type="nucleotide sequence ID" value="NZ_BHVV01000001.1"/>
</dbReference>
<evidence type="ECO:0000256" key="4">
    <source>
        <dbReference type="ARBA" id="ARBA00019665"/>
    </source>
</evidence>
<dbReference type="GO" id="GO:0005524">
    <property type="term" value="F:ATP binding"/>
    <property type="evidence" value="ECO:0007669"/>
    <property type="project" value="UniProtKB-KW"/>
</dbReference>
<dbReference type="Pfam" id="PF02518">
    <property type="entry name" value="HATPase_c"/>
    <property type="match status" value="1"/>
</dbReference>
<dbReference type="InterPro" id="IPR000014">
    <property type="entry name" value="PAS"/>
</dbReference>
<evidence type="ECO:0000256" key="15">
    <source>
        <dbReference type="ARBA" id="ARBA00023012"/>
    </source>
</evidence>
<keyword evidence="8" id="KW-0592">Phosphate transport</keyword>
<dbReference type="SMART" id="SM00388">
    <property type="entry name" value="HisKA"/>
    <property type="match status" value="1"/>
</dbReference>
<dbReference type="Gene3D" id="3.30.565.10">
    <property type="entry name" value="Histidine kinase-like ATPase, C-terminal domain"/>
    <property type="match status" value="1"/>
</dbReference>
<evidence type="ECO:0000313" key="19">
    <source>
        <dbReference type="EMBL" id="RLJ68168.1"/>
    </source>
</evidence>
<dbReference type="Pfam" id="PF00512">
    <property type="entry name" value="HisKA"/>
    <property type="match status" value="1"/>
</dbReference>
<evidence type="ECO:0000256" key="9">
    <source>
        <dbReference type="ARBA" id="ARBA00022679"/>
    </source>
</evidence>
<dbReference type="SUPFAM" id="SSF55785">
    <property type="entry name" value="PYP-like sensor domain (PAS domain)"/>
    <property type="match status" value="1"/>
</dbReference>
<dbReference type="InterPro" id="IPR036097">
    <property type="entry name" value="HisK_dim/P_sf"/>
</dbReference>
<dbReference type="InterPro" id="IPR003661">
    <property type="entry name" value="HisK_dim/P_dom"/>
</dbReference>
<keyword evidence="15" id="KW-0902">Two-component regulatory system</keyword>
<evidence type="ECO:0000259" key="18">
    <source>
        <dbReference type="PROSITE" id="PS50109"/>
    </source>
</evidence>
<comment type="caution">
    <text evidence="19">The sequence shown here is derived from an EMBL/GenBank/DDBJ whole genome shotgun (WGS) entry which is preliminary data.</text>
</comment>
<evidence type="ECO:0000256" key="8">
    <source>
        <dbReference type="ARBA" id="ARBA00022592"/>
    </source>
</evidence>
<dbReference type="InterPro" id="IPR036890">
    <property type="entry name" value="HATPase_C_sf"/>
</dbReference>
<dbReference type="GO" id="GO:0005886">
    <property type="term" value="C:plasma membrane"/>
    <property type="evidence" value="ECO:0007669"/>
    <property type="project" value="UniProtKB-SubCell"/>
</dbReference>
<evidence type="ECO:0000256" key="3">
    <source>
        <dbReference type="ARBA" id="ARBA00012438"/>
    </source>
</evidence>
<dbReference type="Gene3D" id="1.10.287.130">
    <property type="match status" value="1"/>
</dbReference>
<dbReference type="Pfam" id="PF11808">
    <property type="entry name" value="PhoR"/>
    <property type="match status" value="1"/>
</dbReference>
<evidence type="ECO:0000256" key="11">
    <source>
        <dbReference type="ARBA" id="ARBA00022741"/>
    </source>
</evidence>
<dbReference type="GO" id="GO:0004721">
    <property type="term" value="F:phosphoprotein phosphatase activity"/>
    <property type="evidence" value="ECO:0007669"/>
    <property type="project" value="InterPro"/>
</dbReference>
<comment type="function">
    <text evidence="17">Member of the two-component regulatory system PhoR/PhoB involved in the phosphate regulon genes expression. PhoR may function as a membrane-associated protein kinase that phosphorylates PhoB in response to environmental signals.</text>
</comment>
<dbReference type="InterPro" id="IPR004358">
    <property type="entry name" value="Sig_transdc_His_kin-like_C"/>
</dbReference>
<evidence type="ECO:0000256" key="17">
    <source>
        <dbReference type="ARBA" id="ARBA00025207"/>
    </source>
</evidence>
<keyword evidence="11" id="KW-0547">Nucleotide-binding</keyword>
<dbReference type="Proteomes" id="UP000268908">
    <property type="component" value="Unassembled WGS sequence"/>
</dbReference>
<organism evidence="19 20">
    <name type="scientific">Sulfurisoma sediminicola</name>
    <dbReference type="NCBI Taxonomy" id="1381557"/>
    <lineage>
        <taxon>Bacteria</taxon>
        <taxon>Pseudomonadati</taxon>
        <taxon>Pseudomonadota</taxon>
        <taxon>Betaproteobacteria</taxon>
        <taxon>Nitrosomonadales</taxon>
        <taxon>Sterolibacteriaceae</taxon>
        <taxon>Sulfurisoma</taxon>
    </lineage>
</organism>
<proteinExistence type="predicted"/>
<dbReference type="InterPro" id="IPR050351">
    <property type="entry name" value="BphY/WalK/GraS-like"/>
</dbReference>
<name>A0A497XP64_9PROT</name>
<evidence type="ECO:0000256" key="6">
    <source>
        <dbReference type="ARBA" id="ARBA00022475"/>
    </source>
</evidence>
<evidence type="ECO:0000256" key="13">
    <source>
        <dbReference type="ARBA" id="ARBA00022840"/>
    </source>
</evidence>
<evidence type="ECO:0000256" key="2">
    <source>
        <dbReference type="ARBA" id="ARBA00004236"/>
    </source>
</evidence>
<evidence type="ECO:0000256" key="5">
    <source>
        <dbReference type="ARBA" id="ARBA00022448"/>
    </source>
</evidence>
<keyword evidence="13" id="KW-0067">ATP-binding</keyword>
<dbReference type="FunFam" id="1.10.287.130:FF:000001">
    <property type="entry name" value="Two-component sensor histidine kinase"/>
    <property type="match status" value="1"/>
</dbReference>
<keyword evidence="12 19" id="KW-0418">Kinase</keyword>
<dbReference type="PANTHER" id="PTHR45453">
    <property type="entry name" value="PHOSPHATE REGULON SENSOR PROTEIN PHOR"/>
    <property type="match status" value="1"/>
</dbReference>
<evidence type="ECO:0000256" key="12">
    <source>
        <dbReference type="ARBA" id="ARBA00022777"/>
    </source>
</evidence>
<dbReference type="PROSITE" id="PS50109">
    <property type="entry name" value="HIS_KIN"/>
    <property type="match status" value="1"/>
</dbReference>
<dbReference type="CDD" id="cd00082">
    <property type="entry name" value="HisKA"/>
    <property type="match status" value="1"/>
</dbReference>
<dbReference type="PRINTS" id="PR00344">
    <property type="entry name" value="BCTRLSENSOR"/>
</dbReference>
<dbReference type="NCBIfam" id="TIGR02966">
    <property type="entry name" value="phoR_proteo"/>
    <property type="match status" value="1"/>
</dbReference>
<keyword evidence="16" id="KW-0472">Membrane</keyword>
<protein>
    <recommendedName>
        <fullName evidence="4">Phosphate regulon sensor protein PhoR</fullName>
        <ecNumber evidence="3">2.7.13.3</ecNumber>
    </recommendedName>
</protein>
<evidence type="ECO:0000256" key="16">
    <source>
        <dbReference type="ARBA" id="ARBA00023136"/>
    </source>
</evidence>
<evidence type="ECO:0000313" key="20">
    <source>
        <dbReference type="Proteomes" id="UP000268908"/>
    </source>
</evidence>
<keyword evidence="5" id="KW-0813">Transport</keyword>
<evidence type="ECO:0000256" key="1">
    <source>
        <dbReference type="ARBA" id="ARBA00000085"/>
    </source>
</evidence>